<evidence type="ECO:0000313" key="3">
    <source>
        <dbReference type="Proteomes" id="UP000266328"/>
    </source>
</evidence>
<organism evidence="2 3">
    <name type="scientific">Candidatus Cryosericum terrychapinii</name>
    <dbReference type="NCBI Taxonomy" id="2290919"/>
    <lineage>
        <taxon>Bacteria</taxon>
        <taxon>Pseudomonadati</taxon>
        <taxon>Caldisericota/Cryosericota group</taxon>
        <taxon>Candidatus Cryosericota</taxon>
        <taxon>Candidatus Cryosericia</taxon>
        <taxon>Candidatus Cryosericales</taxon>
        <taxon>Candidatus Cryosericaceae</taxon>
        <taxon>Candidatus Cryosericum</taxon>
    </lineage>
</organism>
<dbReference type="Pfam" id="PF13730">
    <property type="entry name" value="HTH_36"/>
    <property type="match status" value="1"/>
</dbReference>
<proteinExistence type="predicted"/>
<reference evidence="2 3" key="1">
    <citation type="submission" date="2018-09" db="EMBL/GenBank/DDBJ databases">
        <title>Discovery and Ecogenomic Context for Candidatus Cryosericales, a Global Caldiserica Order Active in Thawing Permafrost.</title>
        <authorList>
            <person name="Martinez M.A."/>
            <person name="Woodcroft B.J."/>
            <person name="Ignacio Espinoza J.C."/>
            <person name="Zayed A."/>
            <person name="Singleton C.M."/>
            <person name="Boyd J."/>
            <person name="Li Y.-F."/>
            <person name="Purvine S."/>
            <person name="Maughan H."/>
            <person name="Hodgkins S.B."/>
            <person name="Anderson D."/>
            <person name="Sederholm M."/>
            <person name="Temperton B."/>
            <person name="Saleska S.R."/>
            <person name="Tyson G.W."/>
            <person name="Rich V.I."/>
        </authorList>
    </citation>
    <scope>NUCLEOTIDE SEQUENCE [LARGE SCALE GENOMIC DNA]</scope>
    <source>
        <strain evidence="2 3">SMC7</strain>
    </source>
</reference>
<feature type="region of interest" description="Disordered" evidence="1">
    <location>
        <begin position="276"/>
        <end position="303"/>
    </location>
</feature>
<name>A0A398CQQ8_9BACT</name>
<evidence type="ECO:0000313" key="2">
    <source>
        <dbReference type="EMBL" id="RIE05736.1"/>
    </source>
</evidence>
<dbReference type="RefSeq" id="WP_119089480.1">
    <property type="nucleotide sequence ID" value="NZ_QXIS01000033.1"/>
</dbReference>
<dbReference type="AlphaFoldDB" id="A0A398CQQ8"/>
<keyword evidence="3" id="KW-1185">Reference proteome</keyword>
<dbReference type="InterPro" id="IPR036388">
    <property type="entry name" value="WH-like_DNA-bd_sf"/>
</dbReference>
<dbReference type="OrthoDB" id="9799748at2"/>
<dbReference type="EMBL" id="QXIS01000033">
    <property type="protein sequence ID" value="RIE05736.1"/>
    <property type="molecule type" value="Genomic_DNA"/>
</dbReference>
<protein>
    <submittedName>
        <fullName evidence="2">Helix-turn-helix domain-containing protein</fullName>
    </submittedName>
</protein>
<evidence type="ECO:0000256" key="1">
    <source>
        <dbReference type="SAM" id="MobiDB-lite"/>
    </source>
</evidence>
<sequence length="303" mass="33521">MRVEAPFVQVPFSLFRGETKLNGTAKIVWIALATRANEEGLSYPSMKTLSVDAGVPERTVYRALDILKKSGWLKMTGRNGRPSLYRLIVPHVPHWLKSGDVFMPLQNAASMPSSSTTPVIVAEVDRQSGIHTDSTVSPLPPRQATPATVADNPYPVSISNKTNRGISGKGNEPKQRQTADFAASFDYVEGRFVLGADARRKLEEDHPNVDLNATLKQIEARVLGNKRAQPIKNVLAYLETCLSKPGGCVIKKGALVTLNDGSSLRVKTYTTDELEQVEQREKTRETRPLSKAEEEVLSKWRNR</sequence>
<dbReference type="Gene3D" id="1.10.10.10">
    <property type="entry name" value="Winged helix-like DNA-binding domain superfamily/Winged helix DNA-binding domain"/>
    <property type="match status" value="1"/>
</dbReference>
<comment type="caution">
    <text evidence="2">The sequence shown here is derived from an EMBL/GenBank/DDBJ whole genome shotgun (WGS) entry which is preliminary data.</text>
</comment>
<gene>
    <name evidence="2" type="ORF">SMC7_06165</name>
</gene>
<accession>A0A398CQQ8</accession>
<feature type="compositionally biased region" description="Basic and acidic residues" evidence="1">
    <location>
        <begin position="277"/>
        <end position="303"/>
    </location>
</feature>
<feature type="region of interest" description="Disordered" evidence="1">
    <location>
        <begin position="131"/>
        <end position="177"/>
    </location>
</feature>
<dbReference type="Proteomes" id="UP000266328">
    <property type="component" value="Unassembled WGS sequence"/>
</dbReference>